<evidence type="ECO:0000313" key="1">
    <source>
        <dbReference type="EMBL" id="TQM40243.1"/>
    </source>
</evidence>
<name>A0A543G2B5_9FLAO</name>
<dbReference type="EMBL" id="VFPJ01000001">
    <property type="protein sequence ID" value="TQM40243.1"/>
    <property type="molecule type" value="Genomic_DNA"/>
</dbReference>
<gene>
    <name evidence="1" type="ORF">BC670_1119</name>
</gene>
<protein>
    <submittedName>
        <fullName evidence="1">Uncharacterized protein</fullName>
    </submittedName>
</protein>
<reference evidence="1 2" key="1">
    <citation type="submission" date="2019-06" db="EMBL/GenBank/DDBJ databases">
        <title>Genomic Encyclopedia of Archaeal and Bacterial Type Strains, Phase II (KMG-II): from individual species to whole genera.</title>
        <authorList>
            <person name="Goeker M."/>
        </authorList>
    </citation>
    <scope>NUCLEOTIDE SEQUENCE [LARGE SCALE GENOMIC DNA]</scope>
    <source>
        <strain evidence="1 2">DSM 24789</strain>
    </source>
</reference>
<accession>A0A543G2B5</accession>
<organism evidence="1 2">
    <name type="scientific">Flavobacterium branchiophilum</name>
    <dbReference type="NCBI Taxonomy" id="55197"/>
    <lineage>
        <taxon>Bacteria</taxon>
        <taxon>Pseudomonadati</taxon>
        <taxon>Bacteroidota</taxon>
        <taxon>Flavobacteriia</taxon>
        <taxon>Flavobacteriales</taxon>
        <taxon>Flavobacteriaceae</taxon>
        <taxon>Flavobacterium</taxon>
    </lineage>
</organism>
<dbReference type="RefSeq" id="WP_089079983.1">
    <property type="nucleotide sequence ID" value="NZ_VFPJ01000001.1"/>
</dbReference>
<dbReference type="Proteomes" id="UP000320773">
    <property type="component" value="Unassembled WGS sequence"/>
</dbReference>
<sequence length="198" mass="23336">MKYFILKNKEMPWGDYGDILFSGLLTVMDENFNDIEIHKIERVGINIPEIYTANSTNLVISQDIMGLISVNKIKGVKKYHDTKLIKIVNLDWENWDFKANDPFIYPKNGEPYNYIEEGLHDENLKTQIKKKYYSLDLETQPRVIFKDEMKKIKILNYTPKFDLFKAGKGYIIASENFKRLIEINNIEDLVFIKIDVEL</sequence>
<proteinExistence type="predicted"/>
<dbReference type="AlphaFoldDB" id="A0A543G2B5"/>
<evidence type="ECO:0000313" key="2">
    <source>
        <dbReference type="Proteomes" id="UP000320773"/>
    </source>
</evidence>
<comment type="caution">
    <text evidence="1">The sequence shown here is derived from an EMBL/GenBank/DDBJ whole genome shotgun (WGS) entry which is preliminary data.</text>
</comment>